<evidence type="ECO:0000313" key="2">
    <source>
        <dbReference type="EMBL" id="KAK9422174.1"/>
    </source>
</evidence>
<gene>
    <name evidence="2" type="ORF">SUNI508_04853</name>
</gene>
<evidence type="ECO:0000313" key="3">
    <source>
        <dbReference type="Proteomes" id="UP001408356"/>
    </source>
</evidence>
<feature type="region of interest" description="Disordered" evidence="1">
    <location>
        <begin position="168"/>
        <end position="198"/>
    </location>
</feature>
<reference evidence="2 3" key="1">
    <citation type="journal article" date="2024" name="J. Plant Pathol.">
        <title>Sequence and assembly of the genome of Seiridium unicorne, isolate CBS 538.82, causal agent of cypress canker disease.</title>
        <authorList>
            <person name="Scali E."/>
            <person name="Rocca G.D."/>
            <person name="Danti R."/>
            <person name="Garbelotto M."/>
            <person name="Barberini S."/>
            <person name="Baroncelli R."/>
            <person name="Emiliani G."/>
        </authorList>
    </citation>
    <scope>NUCLEOTIDE SEQUENCE [LARGE SCALE GENOMIC DNA]</scope>
    <source>
        <strain evidence="2 3">BM-138-508</strain>
    </source>
</reference>
<organism evidence="2 3">
    <name type="scientific">Seiridium unicorne</name>
    <dbReference type="NCBI Taxonomy" id="138068"/>
    <lineage>
        <taxon>Eukaryota</taxon>
        <taxon>Fungi</taxon>
        <taxon>Dikarya</taxon>
        <taxon>Ascomycota</taxon>
        <taxon>Pezizomycotina</taxon>
        <taxon>Sordariomycetes</taxon>
        <taxon>Xylariomycetidae</taxon>
        <taxon>Amphisphaeriales</taxon>
        <taxon>Sporocadaceae</taxon>
        <taxon>Seiridium</taxon>
    </lineage>
</organism>
<name>A0ABR2V6I0_9PEZI</name>
<comment type="caution">
    <text evidence="2">The sequence shown here is derived from an EMBL/GenBank/DDBJ whole genome shotgun (WGS) entry which is preliminary data.</text>
</comment>
<sequence length="396" mass="44336">MFSIRNTVLASAAAVTVRAATSDCFTLQGSTASGQQLDFVHASDAGSDSYLTEFADDDTLATVFGINADTGVMLDYTDTRIANLDSSSNFGFLFFDSQQSMEQFDQLAVNCTVDANDVLGCVARDNALVNVFNYCNGLVAIAETIRPDFQCQGLALTASQTSGCASLSTSTSSSATSTLTTSTSSTENSTLSTTSSTTPLITSSAFSFTTSLHVAHYFLVAYHLIHQFVHHNAHYFINHAAHHYVHHVTQYFAYYVTHYFAYHLRSFSYRAEHHIILDYSRNDKLDEPVDNLNNHLLNHLLCNAKIHTDLDYYFRNHKLNRPIHNLADHLSDQLNNKHTHYGSQQLNKPIHNPADHLSDQLNNKHIHYGSQQLNEHLLQHCINYTKRYLHLDFDLA</sequence>
<protein>
    <submittedName>
        <fullName evidence="2">Uncharacterized protein</fullName>
    </submittedName>
</protein>
<keyword evidence="3" id="KW-1185">Reference proteome</keyword>
<proteinExistence type="predicted"/>
<accession>A0ABR2V6I0</accession>
<dbReference type="EMBL" id="JARVKF010000124">
    <property type="protein sequence ID" value="KAK9422174.1"/>
    <property type="molecule type" value="Genomic_DNA"/>
</dbReference>
<evidence type="ECO:0000256" key="1">
    <source>
        <dbReference type="SAM" id="MobiDB-lite"/>
    </source>
</evidence>
<dbReference type="Proteomes" id="UP001408356">
    <property type="component" value="Unassembled WGS sequence"/>
</dbReference>